<dbReference type="PANTHER" id="PTHR11360">
    <property type="entry name" value="MONOCARBOXYLATE TRANSPORTER"/>
    <property type="match status" value="1"/>
</dbReference>
<sequence>MIDLATVVLKRNFLSNKKSGNVAEGSSNDTVVANGTAIGMEMEPDIVLKKLRQAEEDTNEDLGLASTGFQKEAHVSNAEFFDLNKKPGAEITEQTHESQKSLIEVDTDDSLILDNDREFPDGGLRAWSVVFGSFMGLIPVFGVINSLGAIESYISTHQLMNVSSSTVSWIFSIYLTISFVSCIFAGGYFDRNGSTHLMILGTLFYVGGIFGLADCKDIYQFILSFSVLSGTGTGILMTPLVSAVASWFLRRRATATSIATTGGSVGGIIFPIMLRKLYVEIGFKWAIRVLGFICLSCLVCSIALTREKSKPMVEPFKSKTELIKWYLSSSFKLSYFTEMKFVFTTLGASFAESSLTTAATYLSSYAIARGNSENVAYLMLTAYNASGILGRYVPGYIADKFLGRFNVMIITISMSALLCLVIWLPFGGSTGALWAFACTYGFFTGSILSLTPVCIGQISKTADFGKRYATAYFVEALFNIPMLPIGGAIIGDRSVTHYNHFIIYVALLMAAGAFCYAVSRYLCVGIRIKKF</sequence>
<comment type="similarity">
    <text evidence="2">Belongs to the major facilitator superfamily. Monocarboxylate porter (TC 2.A.1.13) family.</text>
</comment>
<dbReference type="InterPro" id="IPR011701">
    <property type="entry name" value="MFS"/>
</dbReference>
<dbReference type="GO" id="GO:0071944">
    <property type="term" value="C:cell periphery"/>
    <property type="evidence" value="ECO:0007669"/>
    <property type="project" value="UniProtKB-ARBA"/>
</dbReference>
<proteinExistence type="inferred from homology"/>
<dbReference type="PANTHER" id="PTHR11360:SF295">
    <property type="entry name" value="TRANSPORTER MCH4-RELATED"/>
    <property type="match status" value="1"/>
</dbReference>
<dbReference type="VEuPathDB" id="FungiDB:GVI51_E01815"/>
<dbReference type="CDD" id="cd17352">
    <property type="entry name" value="MFS_MCT_SLC16"/>
    <property type="match status" value="1"/>
</dbReference>
<dbReference type="GO" id="GO:0032218">
    <property type="term" value="P:riboflavin transport"/>
    <property type="evidence" value="ECO:0007669"/>
    <property type="project" value="TreeGrafter"/>
</dbReference>
<dbReference type="VEuPathDB" id="FungiDB:CAGL0E02035g"/>
<dbReference type="InterPro" id="IPR036259">
    <property type="entry name" value="MFS_trans_sf"/>
</dbReference>
<feature type="transmembrane region" description="Helical" evidence="3">
    <location>
        <begin position="285"/>
        <end position="304"/>
    </location>
</feature>
<protein>
    <submittedName>
        <fullName evidence="5">Putative transporter MCH4</fullName>
    </submittedName>
</protein>
<dbReference type="PROSITE" id="PS50850">
    <property type="entry name" value="MFS"/>
    <property type="match status" value="1"/>
</dbReference>
<feature type="transmembrane region" description="Helical" evidence="3">
    <location>
        <begin position="432"/>
        <end position="456"/>
    </location>
</feature>
<dbReference type="EMBL" id="LLZZ01000031">
    <property type="protein sequence ID" value="KTB11674.1"/>
    <property type="molecule type" value="Genomic_DNA"/>
</dbReference>
<dbReference type="Proteomes" id="UP000054886">
    <property type="component" value="Unassembled WGS sequence"/>
</dbReference>
<keyword evidence="3" id="KW-0812">Transmembrane</keyword>
<dbReference type="GO" id="GO:0022857">
    <property type="term" value="F:transmembrane transporter activity"/>
    <property type="evidence" value="ECO:0007669"/>
    <property type="project" value="InterPro"/>
</dbReference>
<dbReference type="InterPro" id="IPR050327">
    <property type="entry name" value="Proton-linked_MCT"/>
</dbReference>
<feature type="transmembrane region" description="Helical" evidence="3">
    <location>
        <begin position="468"/>
        <end position="489"/>
    </location>
</feature>
<accession>A0A0W0EEC1</accession>
<feature type="transmembrane region" description="Helical" evidence="3">
    <location>
        <begin position="196"/>
        <end position="213"/>
    </location>
</feature>
<dbReference type="Pfam" id="PF07690">
    <property type="entry name" value="MFS_1"/>
    <property type="match status" value="1"/>
</dbReference>
<evidence type="ECO:0000313" key="7">
    <source>
        <dbReference type="Proteomes" id="UP000054886"/>
    </source>
</evidence>
<dbReference type="Gene3D" id="1.20.1250.20">
    <property type="entry name" value="MFS general substrate transporter like domains"/>
    <property type="match status" value="2"/>
</dbReference>
<evidence type="ECO:0000313" key="5">
    <source>
        <dbReference type="EMBL" id="KTB11674.1"/>
    </source>
</evidence>
<dbReference type="SUPFAM" id="SSF103473">
    <property type="entry name" value="MFS general substrate transporter"/>
    <property type="match status" value="1"/>
</dbReference>
<evidence type="ECO:0000313" key="6">
    <source>
        <dbReference type="EMBL" id="KTB12209.1"/>
    </source>
</evidence>
<evidence type="ECO:0000256" key="1">
    <source>
        <dbReference type="ARBA" id="ARBA00004141"/>
    </source>
</evidence>
<feature type="transmembrane region" description="Helical" evidence="3">
    <location>
        <begin position="219"/>
        <end position="241"/>
    </location>
</feature>
<dbReference type="VEuPathDB" id="FungiDB:GWK60_E01815"/>
<comment type="subcellular location">
    <subcellularLocation>
        <location evidence="1">Membrane</location>
        <topology evidence="1">Multi-pass membrane protein</topology>
    </subcellularLocation>
</comment>
<organism evidence="5 7">
    <name type="scientific">Candida glabrata</name>
    <name type="common">Yeast</name>
    <name type="synonym">Torulopsis glabrata</name>
    <dbReference type="NCBI Taxonomy" id="5478"/>
    <lineage>
        <taxon>Eukaryota</taxon>
        <taxon>Fungi</taxon>
        <taxon>Dikarya</taxon>
        <taxon>Ascomycota</taxon>
        <taxon>Saccharomycotina</taxon>
        <taxon>Saccharomycetes</taxon>
        <taxon>Saccharomycetales</taxon>
        <taxon>Saccharomycetaceae</taxon>
        <taxon>Nakaseomyces</taxon>
    </lineage>
</organism>
<feature type="transmembrane region" description="Helical" evidence="3">
    <location>
        <begin position="501"/>
        <end position="523"/>
    </location>
</feature>
<name>A0A0W0EEC1_CANGB</name>
<evidence type="ECO:0000256" key="2">
    <source>
        <dbReference type="ARBA" id="ARBA00006727"/>
    </source>
</evidence>
<feature type="transmembrane region" description="Helical" evidence="3">
    <location>
        <begin position="126"/>
        <end position="147"/>
    </location>
</feature>
<dbReference type="VEuPathDB" id="FungiDB:B1J91_E02035g"/>
<keyword evidence="3" id="KW-1133">Transmembrane helix</keyword>
<evidence type="ECO:0000256" key="3">
    <source>
        <dbReference type="SAM" id="Phobius"/>
    </source>
</evidence>
<dbReference type="AlphaFoldDB" id="A0A0W0EEC1"/>
<reference evidence="5 7" key="1">
    <citation type="submission" date="2015-10" db="EMBL/GenBank/DDBJ databases">
        <title>Draft genomes sequences of Candida glabrata isolates 1A, 1B, 2A, 2B, 3A and 3B.</title>
        <authorList>
            <person name="Haavelsrud O.E."/>
            <person name="Gaustad P."/>
        </authorList>
    </citation>
    <scope>NUCLEOTIDE SEQUENCE [LARGE SCALE GENOMIC DNA]</scope>
    <source>
        <strain evidence="5">910700640</strain>
    </source>
</reference>
<feature type="transmembrane region" description="Helical" evidence="3">
    <location>
        <begin position="167"/>
        <end position="189"/>
    </location>
</feature>
<evidence type="ECO:0000259" key="4">
    <source>
        <dbReference type="PROSITE" id="PS50850"/>
    </source>
</evidence>
<feature type="domain" description="Major facilitator superfamily (MFS) profile" evidence="4">
    <location>
        <begin position="125"/>
        <end position="523"/>
    </location>
</feature>
<dbReference type="GO" id="GO:0000329">
    <property type="term" value="C:fungal-type vacuole membrane"/>
    <property type="evidence" value="ECO:0007669"/>
    <property type="project" value="EnsemblFungi"/>
</dbReference>
<keyword evidence="3" id="KW-0472">Membrane</keyword>
<dbReference type="EMBL" id="LLZZ01000023">
    <property type="protein sequence ID" value="KTB12209.1"/>
    <property type="molecule type" value="Genomic_DNA"/>
</dbReference>
<feature type="transmembrane region" description="Helical" evidence="3">
    <location>
        <begin position="405"/>
        <end position="426"/>
    </location>
</feature>
<gene>
    <name evidence="6" type="ORF">AO440_005884</name>
    <name evidence="5" type="ORF">AO440_005916</name>
</gene>
<comment type="caution">
    <text evidence="5">The sequence shown here is derived from an EMBL/GenBank/DDBJ whole genome shotgun (WGS) entry which is preliminary data.</text>
</comment>
<dbReference type="InterPro" id="IPR020846">
    <property type="entry name" value="MFS_dom"/>
</dbReference>
<feature type="transmembrane region" description="Helical" evidence="3">
    <location>
        <begin position="253"/>
        <end position="273"/>
    </location>
</feature>